<dbReference type="AlphaFoldDB" id="A0A645IMW2"/>
<accession>A0A645IMW2</accession>
<keyword evidence="1" id="KW-0808">Transferase</keyword>
<dbReference type="EC" id="2.1.1.297" evidence="1"/>
<gene>
    <name evidence="1" type="primary">prmC_58</name>
    <name evidence="1" type="ORF">SDC9_197286</name>
</gene>
<dbReference type="InterPro" id="IPR029063">
    <property type="entry name" value="SAM-dependent_MTases_sf"/>
</dbReference>
<dbReference type="InterPro" id="IPR050320">
    <property type="entry name" value="N5-glutamine_MTase"/>
</dbReference>
<dbReference type="PANTHER" id="PTHR18895">
    <property type="entry name" value="HEMK METHYLTRANSFERASE"/>
    <property type="match status" value="1"/>
</dbReference>
<evidence type="ECO:0000313" key="1">
    <source>
        <dbReference type="EMBL" id="MPN49664.1"/>
    </source>
</evidence>
<dbReference type="SUPFAM" id="SSF53335">
    <property type="entry name" value="S-adenosyl-L-methionine-dependent methyltransferases"/>
    <property type="match status" value="1"/>
</dbReference>
<proteinExistence type="predicted"/>
<keyword evidence="1" id="KW-0489">Methyltransferase</keyword>
<name>A0A645IMW2_9ZZZZ</name>
<organism evidence="1">
    <name type="scientific">bioreactor metagenome</name>
    <dbReference type="NCBI Taxonomy" id="1076179"/>
    <lineage>
        <taxon>unclassified sequences</taxon>
        <taxon>metagenomes</taxon>
        <taxon>ecological metagenomes</taxon>
    </lineage>
</organism>
<dbReference type="Gene3D" id="3.40.50.150">
    <property type="entry name" value="Vaccinia Virus protein VP39"/>
    <property type="match status" value="1"/>
</dbReference>
<dbReference type="PANTHER" id="PTHR18895:SF74">
    <property type="entry name" value="MTRF1L RELEASE FACTOR GLUTAMINE METHYLTRANSFERASE"/>
    <property type="match status" value="1"/>
</dbReference>
<sequence>MALDGGEDGLDFYRIIIKEGRKFLREDGLIFFEIGHDQKEAVCGLLELGGYSQVNTIKDLAGLDRVVFGRKIER</sequence>
<dbReference type="GO" id="GO:0032259">
    <property type="term" value="P:methylation"/>
    <property type="evidence" value="ECO:0007669"/>
    <property type="project" value="UniProtKB-KW"/>
</dbReference>
<dbReference type="GO" id="GO:0102559">
    <property type="term" value="F:peptide chain release factor N(5)-glutamine methyltransferase activity"/>
    <property type="evidence" value="ECO:0007669"/>
    <property type="project" value="UniProtKB-EC"/>
</dbReference>
<protein>
    <submittedName>
        <fullName evidence="1">Release factor glutamine methyltransferase</fullName>
        <ecNumber evidence="1">2.1.1.297</ecNumber>
    </submittedName>
</protein>
<dbReference type="EMBL" id="VSSQ01113123">
    <property type="protein sequence ID" value="MPN49664.1"/>
    <property type="molecule type" value="Genomic_DNA"/>
</dbReference>
<comment type="caution">
    <text evidence="1">The sequence shown here is derived from an EMBL/GenBank/DDBJ whole genome shotgun (WGS) entry which is preliminary data.</text>
</comment>
<reference evidence="1" key="1">
    <citation type="submission" date="2019-08" db="EMBL/GenBank/DDBJ databases">
        <authorList>
            <person name="Kucharzyk K."/>
            <person name="Murdoch R.W."/>
            <person name="Higgins S."/>
            <person name="Loffler F."/>
        </authorList>
    </citation>
    <scope>NUCLEOTIDE SEQUENCE</scope>
</reference>